<name>A0ABM5JH60_DIAVI</name>
<dbReference type="GeneID" id="126878544"/>
<sequence length="469" mass="52489">MASFKAEHLLTPELDYELKIRQLADPSLTTDRAKVIVLTGALKQASANRSHAVLSAFQLNFSDEVHEIEATLADLKTQISSFVGSHSDVLYGRLTSRLGHVSGRVHLLESVTEEEDTIKKSLNFKILNLEGELEFKVTPQAHSTPRNPSVSVNSFPFFKSAPIHKWGVHFSGGSNENVVSFLEKIECLRLARGNSEDECFSSAGDLFKDSAFTWYLNNRGSFTSWQLLVAKLKSDFLPYNYEDNLLDEIKSRKQAPQEKVTIFINEVVSLCKRLEVPFSESHIVRIIKKNLMPSYHPSLALTDILSIADLTEKCKRLEEVLSWSSEPISSVPSRSNVRNNESSYSGRPNYSRSGNVSTFNSRITCWNCRQPGHGYFDCSEPRGLFCYGCGRQGVRKFECEFCSGNDRRGGSSPLAPSPHQNTGNTLENPQDPGTSFSSQEAHASTTQTSQPPPKDKRPRNGRYQPKRGR</sequence>
<evidence type="ECO:0000256" key="1">
    <source>
        <dbReference type="SAM" id="MobiDB-lite"/>
    </source>
</evidence>
<feature type="region of interest" description="Disordered" evidence="1">
    <location>
        <begin position="327"/>
        <end position="351"/>
    </location>
</feature>
<feature type="compositionally biased region" description="Basic residues" evidence="1">
    <location>
        <begin position="456"/>
        <end position="469"/>
    </location>
</feature>
<dbReference type="RefSeq" id="XP_050497276.1">
    <property type="nucleotide sequence ID" value="XM_050641319.1"/>
</dbReference>
<reference evidence="2" key="1">
    <citation type="submission" date="2025-05" db="UniProtKB">
        <authorList>
            <consortium name="EnsemblMetazoa"/>
        </authorList>
    </citation>
    <scope>IDENTIFICATION</scope>
</reference>
<evidence type="ECO:0000313" key="3">
    <source>
        <dbReference type="Proteomes" id="UP001652700"/>
    </source>
</evidence>
<evidence type="ECO:0008006" key="4">
    <source>
        <dbReference type="Google" id="ProtNLM"/>
    </source>
</evidence>
<dbReference type="Gene3D" id="4.10.60.10">
    <property type="entry name" value="Zinc finger, CCHC-type"/>
    <property type="match status" value="1"/>
</dbReference>
<dbReference type="InterPro" id="IPR036875">
    <property type="entry name" value="Znf_CCHC_sf"/>
</dbReference>
<dbReference type="EnsemblMetazoa" id="XM_050641319.1">
    <property type="protein sequence ID" value="XP_050497276.1"/>
    <property type="gene ID" value="LOC126878544"/>
</dbReference>
<feature type="region of interest" description="Disordered" evidence="1">
    <location>
        <begin position="407"/>
        <end position="469"/>
    </location>
</feature>
<dbReference type="SUPFAM" id="SSF57756">
    <property type="entry name" value="Retrovirus zinc finger-like domains"/>
    <property type="match status" value="1"/>
</dbReference>
<keyword evidence="3" id="KW-1185">Reference proteome</keyword>
<dbReference type="Proteomes" id="UP001652700">
    <property type="component" value="Unplaced"/>
</dbReference>
<protein>
    <recommendedName>
        <fullName evidence="4">CCHC-type domain-containing protein</fullName>
    </recommendedName>
</protein>
<feature type="compositionally biased region" description="Low complexity" evidence="1">
    <location>
        <begin position="327"/>
        <end position="345"/>
    </location>
</feature>
<evidence type="ECO:0000313" key="2">
    <source>
        <dbReference type="EnsemblMetazoa" id="XP_050497276.1"/>
    </source>
</evidence>
<feature type="compositionally biased region" description="Polar residues" evidence="1">
    <location>
        <begin position="418"/>
        <end position="449"/>
    </location>
</feature>
<organism evidence="2 3">
    <name type="scientific">Diabrotica virgifera virgifera</name>
    <name type="common">western corn rootworm</name>
    <dbReference type="NCBI Taxonomy" id="50390"/>
    <lineage>
        <taxon>Eukaryota</taxon>
        <taxon>Metazoa</taxon>
        <taxon>Ecdysozoa</taxon>
        <taxon>Arthropoda</taxon>
        <taxon>Hexapoda</taxon>
        <taxon>Insecta</taxon>
        <taxon>Pterygota</taxon>
        <taxon>Neoptera</taxon>
        <taxon>Endopterygota</taxon>
        <taxon>Coleoptera</taxon>
        <taxon>Polyphaga</taxon>
        <taxon>Cucujiformia</taxon>
        <taxon>Chrysomeloidea</taxon>
        <taxon>Chrysomelidae</taxon>
        <taxon>Galerucinae</taxon>
        <taxon>Diabroticina</taxon>
        <taxon>Diabroticites</taxon>
        <taxon>Diabrotica</taxon>
    </lineage>
</organism>
<proteinExistence type="predicted"/>
<accession>A0ABM5JH60</accession>